<dbReference type="NCBIfam" id="TIGR01963">
    <property type="entry name" value="PHB_DH"/>
    <property type="match status" value="1"/>
</dbReference>
<name>A0A4Q4Z7V8_9ACTN</name>
<dbReference type="OrthoDB" id="9786435at2"/>
<dbReference type="PROSITE" id="PS00061">
    <property type="entry name" value="ADH_SHORT"/>
    <property type="match status" value="1"/>
</dbReference>
<dbReference type="InterPro" id="IPR050259">
    <property type="entry name" value="SDR"/>
</dbReference>
<dbReference type="Proteomes" id="UP000295198">
    <property type="component" value="Unassembled WGS sequence"/>
</dbReference>
<dbReference type="Gene3D" id="3.40.50.720">
    <property type="entry name" value="NAD(P)-binding Rossmann-like Domain"/>
    <property type="match status" value="1"/>
</dbReference>
<gene>
    <name evidence="3" type="ORF">EKO23_18740</name>
</gene>
<dbReference type="EMBL" id="SDKM01000032">
    <property type="protein sequence ID" value="RYP83505.1"/>
    <property type="molecule type" value="Genomic_DNA"/>
</dbReference>
<evidence type="ECO:0000313" key="4">
    <source>
        <dbReference type="Proteomes" id="UP000295198"/>
    </source>
</evidence>
<dbReference type="PANTHER" id="PTHR42879">
    <property type="entry name" value="3-OXOACYL-(ACYL-CARRIER-PROTEIN) REDUCTASE"/>
    <property type="match status" value="1"/>
</dbReference>
<keyword evidence="2 3" id="KW-0560">Oxidoreductase</keyword>
<reference evidence="3 4" key="1">
    <citation type="submission" date="2019-01" db="EMBL/GenBank/DDBJ databases">
        <title>Nocardioides guangzhouensis sp. nov., an actinobacterium isolated from soil.</title>
        <authorList>
            <person name="Fu Y."/>
            <person name="Cai Y."/>
            <person name="Lin Z."/>
            <person name="Chen P."/>
        </authorList>
    </citation>
    <scope>NUCLEOTIDE SEQUENCE [LARGE SCALE GENOMIC DNA]</scope>
    <source>
        <strain evidence="3 4">130</strain>
    </source>
</reference>
<protein>
    <submittedName>
        <fullName evidence="3">3-hydroxybutyrate dehydrogenase</fullName>
        <ecNumber evidence="3">1.1.1.30</ecNumber>
    </submittedName>
</protein>
<dbReference type="PANTHER" id="PTHR42879:SF2">
    <property type="entry name" value="3-OXOACYL-[ACYL-CARRIER-PROTEIN] REDUCTASE FABG"/>
    <property type="match status" value="1"/>
</dbReference>
<accession>A0A4Q4Z7V8</accession>
<organism evidence="3 4">
    <name type="scientific">Nocardioides guangzhouensis</name>
    <dbReference type="NCBI Taxonomy" id="2497878"/>
    <lineage>
        <taxon>Bacteria</taxon>
        <taxon>Bacillati</taxon>
        <taxon>Actinomycetota</taxon>
        <taxon>Actinomycetes</taxon>
        <taxon>Propionibacteriales</taxon>
        <taxon>Nocardioidaceae</taxon>
        <taxon>Nocardioides</taxon>
    </lineage>
</organism>
<dbReference type="InterPro" id="IPR002347">
    <property type="entry name" value="SDR_fam"/>
</dbReference>
<proteinExistence type="inferred from homology"/>
<evidence type="ECO:0000256" key="1">
    <source>
        <dbReference type="ARBA" id="ARBA00006484"/>
    </source>
</evidence>
<dbReference type="AlphaFoldDB" id="A0A4Q4Z7V8"/>
<dbReference type="SUPFAM" id="SSF51735">
    <property type="entry name" value="NAD(P)-binding Rossmann-fold domains"/>
    <property type="match status" value="1"/>
</dbReference>
<comment type="caution">
    <text evidence="3">The sequence shown here is derived from an EMBL/GenBank/DDBJ whole genome shotgun (WGS) entry which is preliminary data.</text>
</comment>
<dbReference type="Pfam" id="PF13561">
    <property type="entry name" value="adh_short_C2"/>
    <property type="match status" value="1"/>
</dbReference>
<dbReference type="GO" id="GO:0003858">
    <property type="term" value="F:3-hydroxybutyrate dehydrogenase activity"/>
    <property type="evidence" value="ECO:0007669"/>
    <property type="project" value="UniProtKB-EC"/>
</dbReference>
<dbReference type="FunFam" id="3.40.50.720:FF:000084">
    <property type="entry name" value="Short-chain dehydrogenase reductase"/>
    <property type="match status" value="1"/>
</dbReference>
<dbReference type="NCBIfam" id="NF009093">
    <property type="entry name" value="PRK12429.1"/>
    <property type="match status" value="1"/>
</dbReference>
<keyword evidence="4" id="KW-1185">Reference proteome</keyword>
<dbReference type="InterPro" id="IPR036291">
    <property type="entry name" value="NAD(P)-bd_dom_sf"/>
</dbReference>
<dbReference type="PRINTS" id="PR00081">
    <property type="entry name" value="GDHRDH"/>
</dbReference>
<dbReference type="EC" id="1.1.1.30" evidence="3"/>
<dbReference type="GO" id="GO:0032787">
    <property type="term" value="P:monocarboxylic acid metabolic process"/>
    <property type="evidence" value="ECO:0007669"/>
    <property type="project" value="UniProtKB-ARBA"/>
</dbReference>
<dbReference type="InterPro" id="IPR020904">
    <property type="entry name" value="Sc_DH/Rdtase_CS"/>
</dbReference>
<evidence type="ECO:0000313" key="3">
    <source>
        <dbReference type="EMBL" id="RYP83505.1"/>
    </source>
</evidence>
<evidence type="ECO:0000256" key="2">
    <source>
        <dbReference type="ARBA" id="ARBA00023002"/>
    </source>
</evidence>
<comment type="similarity">
    <text evidence="1">Belongs to the short-chain dehydrogenases/reductases (SDR) family.</text>
</comment>
<dbReference type="PRINTS" id="PR00080">
    <property type="entry name" value="SDRFAMILY"/>
</dbReference>
<sequence length="270" mass="27873">MACATRGPLRSRTMSSSSTRALAGRTALVTGGASGIGRAVATRLAADGAHVVVLDRDETAAKEVAHEVGGDHLVADLADRAGIEALGLGTTVRADILVNNAGFQHVAPVEEFDPDTFEAIHRVMLQAPFLLARALLPGMYAAGWGRIVHVSSAHGHRASAYKSAYVSAKHGLEGLSKVLALEGADKGVTSNTVCPGYVRTPLVEGQIADQAATHGIAESDVLQDVLLARTAVKRLVEPEEVAALVAFLCGPGTDSITGTSHLMDGGWTAA</sequence>
<dbReference type="InterPro" id="IPR011294">
    <property type="entry name" value="3-OHbutyrate_DH"/>
</dbReference>